<dbReference type="InterPro" id="IPR036086">
    <property type="entry name" value="ParB/Sulfiredoxin_sf"/>
</dbReference>
<evidence type="ECO:0000313" key="4">
    <source>
        <dbReference type="Proteomes" id="UP000566324"/>
    </source>
</evidence>
<dbReference type="InterPro" id="IPR050336">
    <property type="entry name" value="Chromosome_partition/occlusion"/>
</dbReference>
<evidence type="ECO:0000313" key="3">
    <source>
        <dbReference type="EMBL" id="MBB4632533.1"/>
    </source>
</evidence>
<sequence length="310" mass="34339">MKLDFIDLGKLSISKANMRCAKTLPDVSDILPTLRARGVIVPLLVRPGAVEGDYEIVAGARRYIAARIIARETGEAEPLPCAILEDGDDADALEASLIENVARRDADAVTQWETYTRLVREGRSPADIAVTFGLPEPGVRRILALGNLLPRIRDLHRKDAIDAATVRHLTLASKARQKAWLALFDDGDAWCPTGHQLKDWLFGGAAIKAEHALFNVEASGLALITDLFGEDRYFANSDAFWQHQDAAIAARRDAYLEDGWSDVVVLPRGEHFSVWAHRKAAKRRGGRIYVEVRRSGEVTFHEAYVFSPSF</sequence>
<dbReference type="NCBIfam" id="TIGR00180">
    <property type="entry name" value="parB_part"/>
    <property type="match status" value="1"/>
</dbReference>
<dbReference type="SUPFAM" id="SSF109709">
    <property type="entry name" value="KorB DNA-binding domain-like"/>
    <property type="match status" value="1"/>
</dbReference>
<name>A0A7W7B1Z0_9SPHN</name>
<dbReference type="Pfam" id="PF02195">
    <property type="entry name" value="ParB_N"/>
    <property type="match status" value="1"/>
</dbReference>
<feature type="domain" description="ParB-like N-terminal" evidence="2">
    <location>
        <begin position="4"/>
        <end position="101"/>
    </location>
</feature>
<comment type="caution">
    <text evidence="3">The sequence shown here is derived from an EMBL/GenBank/DDBJ whole genome shotgun (WGS) entry which is preliminary data.</text>
</comment>
<dbReference type="GO" id="GO:0007059">
    <property type="term" value="P:chromosome segregation"/>
    <property type="evidence" value="ECO:0007669"/>
    <property type="project" value="TreeGrafter"/>
</dbReference>
<proteinExistence type="inferred from homology"/>
<dbReference type="RefSeq" id="WP_184069306.1">
    <property type="nucleotide sequence ID" value="NZ_JACHNZ010000023.1"/>
</dbReference>
<dbReference type="GO" id="GO:0005694">
    <property type="term" value="C:chromosome"/>
    <property type="evidence" value="ECO:0007669"/>
    <property type="project" value="TreeGrafter"/>
</dbReference>
<evidence type="ECO:0000259" key="2">
    <source>
        <dbReference type="SMART" id="SM00470"/>
    </source>
</evidence>
<dbReference type="Gene3D" id="1.10.10.2830">
    <property type="match status" value="1"/>
</dbReference>
<protein>
    <submittedName>
        <fullName evidence="3">ParB/RepB/Spo0J family partition protein</fullName>
    </submittedName>
</protein>
<dbReference type="InterPro" id="IPR004437">
    <property type="entry name" value="ParB/RepB/Spo0J"/>
</dbReference>
<dbReference type="SUPFAM" id="SSF110849">
    <property type="entry name" value="ParB/Sulfiredoxin"/>
    <property type="match status" value="1"/>
</dbReference>
<dbReference type="Gene3D" id="3.90.1530.30">
    <property type="match status" value="1"/>
</dbReference>
<evidence type="ECO:0000256" key="1">
    <source>
        <dbReference type="ARBA" id="ARBA00006295"/>
    </source>
</evidence>
<organism evidence="3 4">
    <name type="scientific">Sphingosinicella soli</name>
    <dbReference type="NCBI Taxonomy" id="333708"/>
    <lineage>
        <taxon>Bacteria</taxon>
        <taxon>Pseudomonadati</taxon>
        <taxon>Pseudomonadota</taxon>
        <taxon>Alphaproteobacteria</taxon>
        <taxon>Sphingomonadales</taxon>
        <taxon>Sphingosinicellaceae</taxon>
        <taxon>Sphingosinicella</taxon>
    </lineage>
</organism>
<gene>
    <name evidence="3" type="ORF">GGQ98_002159</name>
</gene>
<accession>A0A7W7B1Z0</accession>
<comment type="similarity">
    <text evidence="1">Belongs to the ParB family.</text>
</comment>
<keyword evidence="4" id="KW-1185">Reference proteome</keyword>
<dbReference type="Proteomes" id="UP000566324">
    <property type="component" value="Unassembled WGS sequence"/>
</dbReference>
<dbReference type="SMART" id="SM00470">
    <property type="entry name" value="ParB"/>
    <property type="match status" value="1"/>
</dbReference>
<dbReference type="EMBL" id="JACHNZ010000023">
    <property type="protein sequence ID" value="MBB4632533.1"/>
    <property type="molecule type" value="Genomic_DNA"/>
</dbReference>
<dbReference type="GO" id="GO:0003677">
    <property type="term" value="F:DNA binding"/>
    <property type="evidence" value="ECO:0007669"/>
    <property type="project" value="InterPro"/>
</dbReference>
<dbReference type="PANTHER" id="PTHR33375:SF7">
    <property type="entry name" value="CHROMOSOME 2-PARTITIONING PROTEIN PARB-RELATED"/>
    <property type="match status" value="1"/>
</dbReference>
<dbReference type="PANTHER" id="PTHR33375">
    <property type="entry name" value="CHROMOSOME-PARTITIONING PROTEIN PARB-RELATED"/>
    <property type="match status" value="1"/>
</dbReference>
<dbReference type="InterPro" id="IPR003115">
    <property type="entry name" value="ParB_N"/>
</dbReference>
<reference evidence="3 4" key="1">
    <citation type="submission" date="2020-08" db="EMBL/GenBank/DDBJ databases">
        <title>Genomic Encyclopedia of Type Strains, Phase IV (KMG-IV): sequencing the most valuable type-strain genomes for metagenomic binning, comparative biology and taxonomic classification.</title>
        <authorList>
            <person name="Goeker M."/>
        </authorList>
    </citation>
    <scope>NUCLEOTIDE SEQUENCE [LARGE SCALE GENOMIC DNA]</scope>
    <source>
        <strain evidence="3 4">DSM 17328</strain>
    </source>
</reference>
<dbReference type="AlphaFoldDB" id="A0A7W7B1Z0"/>